<reference evidence="2 3" key="1">
    <citation type="submission" date="2018-07" db="EMBL/GenBank/DDBJ databases">
        <title>Comparative genomes isolates from brazilian mangrove.</title>
        <authorList>
            <person name="De Araujo J.E."/>
            <person name="Taketani R.G."/>
            <person name="Silva M.C.P."/>
            <person name="Lourenco M.V."/>
            <person name="Oliveira V.M."/>
            <person name="Andreote F.D."/>
        </authorList>
    </citation>
    <scope>NUCLEOTIDE SEQUENCE [LARGE SCALE GENOMIC DNA]</scope>
    <source>
        <strain evidence="2 3">HEX PRIS-MGV</strain>
    </source>
</reference>
<evidence type="ECO:0000256" key="1">
    <source>
        <dbReference type="SAM" id="MobiDB-lite"/>
    </source>
</evidence>
<dbReference type="RefSeq" id="WP_114372855.1">
    <property type="nucleotide sequence ID" value="NZ_QPEX01000045.1"/>
</dbReference>
<gene>
    <name evidence="2" type="ORF">DTL42_23620</name>
</gene>
<organism evidence="2 3">
    <name type="scientific">Bremerella cremea</name>
    <dbReference type="NCBI Taxonomy" id="1031537"/>
    <lineage>
        <taxon>Bacteria</taxon>
        <taxon>Pseudomonadati</taxon>
        <taxon>Planctomycetota</taxon>
        <taxon>Planctomycetia</taxon>
        <taxon>Pirellulales</taxon>
        <taxon>Pirellulaceae</taxon>
        <taxon>Bremerella</taxon>
    </lineage>
</organism>
<feature type="compositionally biased region" description="Polar residues" evidence="1">
    <location>
        <begin position="152"/>
        <end position="164"/>
    </location>
</feature>
<dbReference type="Proteomes" id="UP000253562">
    <property type="component" value="Unassembled WGS sequence"/>
</dbReference>
<feature type="region of interest" description="Disordered" evidence="1">
    <location>
        <begin position="100"/>
        <end position="186"/>
    </location>
</feature>
<name>A0A368KL94_9BACT</name>
<accession>A0A368KL94</accession>
<sequence>MAGEWMQIDIDIMEKPEFLRIVEITGDADELVLFRLVKLWSWVERATTDGFFPGLTVNTLARKFGGTPEFWLALADPAVDWLWITEEGLQIPRYEKRFDKSAKRRAQDARQKAKSRAAKAEEPKPAKRGIVSPGCRQNADQQDSKNKKKNLPDQSNSQTASTPSPKKEPPDCSDQGKGSSGKKAQGELFTEVELSKVMEVAEELFRQAKYSGDDGGIFYKAAAVLETNPGKLTRHQLVDAARGCRGSRNAPGYFRQTVRNICPEFDQLSLGVWIEPRWPQQPPNRIPRRSRDALQLRGVPLATTDGDSTEIARRKVLAQLETIGT</sequence>
<evidence type="ECO:0000313" key="2">
    <source>
        <dbReference type="EMBL" id="RCS41538.1"/>
    </source>
</evidence>
<proteinExistence type="predicted"/>
<evidence type="ECO:0000313" key="3">
    <source>
        <dbReference type="Proteomes" id="UP000253562"/>
    </source>
</evidence>
<protein>
    <submittedName>
        <fullName evidence="2">Uncharacterized protein</fullName>
    </submittedName>
</protein>
<feature type="compositionally biased region" description="Basic and acidic residues" evidence="1">
    <location>
        <begin position="100"/>
        <end position="111"/>
    </location>
</feature>
<dbReference type="OrthoDB" id="6630498at2"/>
<comment type="caution">
    <text evidence="2">The sequence shown here is derived from an EMBL/GenBank/DDBJ whole genome shotgun (WGS) entry which is preliminary data.</text>
</comment>
<dbReference type="EMBL" id="QPEX01000045">
    <property type="protein sequence ID" value="RCS41538.1"/>
    <property type="molecule type" value="Genomic_DNA"/>
</dbReference>
<dbReference type="AlphaFoldDB" id="A0A368KL94"/>